<evidence type="ECO:0000313" key="5">
    <source>
        <dbReference type="Proteomes" id="UP000494040"/>
    </source>
</evidence>
<feature type="transmembrane region" description="Helical" evidence="1">
    <location>
        <begin position="50"/>
        <end position="71"/>
    </location>
</feature>
<dbReference type="EnsemblMetazoa" id="XM_014392378.2">
    <property type="protein sequence ID" value="XP_014247864.1"/>
    <property type="gene ID" value="LOC106665722"/>
</dbReference>
<sequence>MQGQELEAVKYYHSYTNSSFSQLHTGISRSNLSSLSSITGLGKMQGARRVIFFCIMVVFLPIVLILTPLYLRHNLFSDIKYPVAESDIIEMVNGISSVFCQEHTLKMNTPFNAFQAKGKPVMSTTVKKHIQLKKSMSLPDDTLEYWGFFLPKSSKVYLSMCSRQEGSAILIVKGEKTLRDCGLLQPTKLGGHFSADQGSIVVKYVNADVVEQVQSKSSGEEVVDDYETNSTHNRKLPKDLKSRQKALELELNGDKLQREKRQIPTNLLDGGIAHGGNAVNNTENNESSMSSFENTLLTCYTSEEILLSKKFPHSSQCTATSYLETGTHMKTTHEIASDGYYYYIFYSDNDWSQNDIYAIFDIYKPTYQYGNYTIGCINQTNCSFPVEFWSDDIIVVEVPTRNGIENENDDITILTSICHPRTVIYAIFPISVLFIIVMCAFQ</sequence>
<protein>
    <recommendedName>
        <fullName evidence="6">E3 ubiquitin-protein ligase APD1-4 middle domain-containing protein</fullName>
    </recommendedName>
</protein>
<keyword evidence="1" id="KW-0812">Transmembrane</keyword>
<dbReference type="InterPro" id="IPR032008">
    <property type="entry name" value="APD1-4_N"/>
</dbReference>
<evidence type="ECO:0000259" key="3">
    <source>
        <dbReference type="Pfam" id="PF16041"/>
    </source>
</evidence>
<dbReference type="Proteomes" id="UP000494040">
    <property type="component" value="Unassembled WGS sequence"/>
</dbReference>
<dbReference type="AlphaFoldDB" id="A0A8I6RPS9"/>
<reference evidence="4" key="1">
    <citation type="submission" date="2022-01" db="UniProtKB">
        <authorList>
            <consortium name="EnsemblMetazoa"/>
        </authorList>
    </citation>
    <scope>IDENTIFICATION</scope>
</reference>
<dbReference type="OrthoDB" id="6435218at2759"/>
<dbReference type="PANTHER" id="PTHR39077:SF2">
    <property type="entry name" value="E3 UBIQUITIN-PROTEIN LIGASE APD1-4 MIDDLE DOMAIN-CONTAINING PROTEIN"/>
    <property type="match status" value="1"/>
</dbReference>
<keyword evidence="1" id="KW-1133">Transmembrane helix</keyword>
<dbReference type="Pfam" id="PF16040">
    <property type="entry name" value="APD1-4_N"/>
    <property type="match status" value="1"/>
</dbReference>
<evidence type="ECO:0008006" key="6">
    <source>
        <dbReference type="Google" id="ProtNLM"/>
    </source>
</evidence>
<keyword evidence="1" id="KW-0472">Membrane</keyword>
<dbReference type="KEGG" id="clec:106665722"/>
<dbReference type="OMA" id="GNAMNFT"/>
<dbReference type="PANTHER" id="PTHR39077">
    <property type="entry name" value="DUF4793 DOMAIN-CONTAINING PROTEIN"/>
    <property type="match status" value="1"/>
</dbReference>
<proteinExistence type="predicted"/>
<dbReference type="GeneID" id="106665722"/>
<keyword evidence="5" id="KW-1185">Reference proteome</keyword>
<dbReference type="InterPro" id="IPR032010">
    <property type="entry name" value="APD1-4_M"/>
</dbReference>
<accession>A0A8I6RPS9</accession>
<evidence type="ECO:0000313" key="4">
    <source>
        <dbReference type="EnsemblMetazoa" id="XP_014247864.1"/>
    </source>
</evidence>
<dbReference type="Pfam" id="PF16041">
    <property type="entry name" value="APD1-4_M"/>
    <property type="match status" value="1"/>
</dbReference>
<feature type="transmembrane region" description="Helical" evidence="1">
    <location>
        <begin position="423"/>
        <end position="441"/>
    </location>
</feature>
<evidence type="ECO:0000259" key="2">
    <source>
        <dbReference type="Pfam" id="PF16040"/>
    </source>
</evidence>
<feature type="domain" description="E3 ubiquitin-protein ligase APD1-4 middle" evidence="3">
    <location>
        <begin position="332"/>
        <end position="439"/>
    </location>
</feature>
<name>A0A8I6RPS9_CIMLE</name>
<dbReference type="RefSeq" id="XP_014247864.1">
    <property type="nucleotide sequence ID" value="XM_014392378.2"/>
</dbReference>
<organism evidence="4 5">
    <name type="scientific">Cimex lectularius</name>
    <name type="common">Bed bug</name>
    <name type="synonym">Acanthia lectularia</name>
    <dbReference type="NCBI Taxonomy" id="79782"/>
    <lineage>
        <taxon>Eukaryota</taxon>
        <taxon>Metazoa</taxon>
        <taxon>Ecdysozoa</taxon>
        <taxon>Arthropoda</taxon>
        <taxon>Hexapoda</taxon>
        <taxon>Insecta</taxon>
        <taxon>Pterygota</taxon>
        <taxon>Neoptera</taxon>
        <taxon>Paraneoptera</taxon>
        <taxon>Hemiptera</taxon>
        <taxon>Heteroptera</taxon>
        <taxon>Panheteroptera</taxon>
        <taxon>Cimicomorpha</taxon>
        <taxon>Cimicidae</taxon>
        <taxon>Cimex</taxon>
    </lineage>
</organism>
<feature type="domain" description="E3 ubiquitin-protein ligase APD1-4 N-terminal" evidence="2">
    <location>
        <begin position="108"/>
        <end position="178"/>
    </location>
</feature>
<evidence type="ECO:0000256" key="1">
    <source>
        <dbReference type="SAM" id="Phobius"/>
    </source>
</evidence>